<feature type="chain" id="PRO_5047539547" description="DUF2092 domain-containing protein" evidence="1">
    <location>
        <begin position="27"/>
        <end position="297"/>
    </location>
</feature>
<dbReference type="EMBL" id="JBHSFP010000006">
    <property type="protein sequence ID" value="MFC4531380.1"/>
    <property type="molecule type" value="Genomic_DNA"/>
</dbReference>
<dbReference type="InterPro" id="IPR029046">
    <property type="entry name" value="LolA/LolB/LppX"/>
</dbReference>
<dbReference type="SUPFAM" id="SSF89392">
    <property type="entry name" value="Prokaryotic lipoproteins and lipoprotein localization factors"/>
    <property type="match status" value="1"/>
</dbReference>
<comment type="caution">
    <text evidence="2">The sequence shown here is derived from an EMBL/GenBank/DDBJ whole genome shotgun (WGS) entry which is preliminary data.</text>
</comment>
<organism evidence="2 3">
    <name type="scientific">Sphaerisporangium dianthi</name>
    <dbReference type="NCBI Taxonomy" id="1436120"/>
    <lineage>
        <taxon>Bacteria</taxon>
        <taxon>Bacillati</taxon>
        <taxon>Actinomycetota</taxon>
        <taxon>Actinomycetes</taxon>
        <taxon>Streptosporangiales</taxon>
        <taxon>Streptosporangiaceae</taxon>
        <taxon>Sphaerisporangium</taxon>
    </lineage>
</organism>
<gene>
    <name evidence="2" type="ORF">ACFO60_11450</name>
</gene>
<protein>
    <recommendedName>
        <fullName evidence="4">DUF2092 domain-containing protein</fullName>
    </recommendedName>
</protein>
<keyword evidence="3" id="KW-1185">Reference proteome</keyword>
<evidence type="ECO:0000313" key="2">
    <source>
        <dbReference type="EMBL" id="MFC4531380.1"/>
    </source>
</evidence>
<proteinExistence type="predicted"/>
<accession>A0ABV9CE08</accession>
<evidence type="ECO:0000313" key="3">
    <source>
        <dbReference type="Proteomes" id="UP001596004"/>
    </source>
</evidence>
<evidence type="ECO:0008006" key="4">
    <source>
        <dbReference type="Google" id="ProtNLM"/>
    </source>
</evidence>
<name>A0ABV9CE08_9ACTN</name>
<evidence type="ECO:0000256" key="1">
    <source>
        <dbReference type="SAM" id="SignalP"/>
    </source>
</evidence>
<sequence length="297" mass="31194">MRRLIALVATAAVAPALTLAATPATARSAPAAAAKAAPATPKPVPGSPADALRLQFAKKSSVRVDEYTRMGIDGEDLFAYRQTGSLRFGKSGVDAYSLKTTLKGDAGDGDTTVRTVVIDGKMYLKSALYDELLPAGRTWVRVAKAAPYSNSVDILQPKTLKALLATTKAESPGGKVGGARTTLLRGSIALSALARTTPSLASLATARKGPKIMVPWKLWVGGDRLPRRFQTKISLPVGPGMGDVYIANDNRYASWGGKAVIAAPPADLVIDEKDLGEDLPVIPDLTTRITGMATREN</sequence>
<keyword evidence="1" id="KW-0732">Signal</keyword>
<dbReference type="RefSeq" id="WP_380839963.1">
    <property type="nucleotide sequence ID" value="NZ_JBHSFP010000006.1"/>
</dbReference>
<reference evidence="3" key="1">
    <citation type="journal article" date="2019" name="Int. J. Syst. Evol. Microbiol.">
        <title>The Global Catalogue of Microorganisms (GCM) 10K type strain sequencing project: providing services to taxonomists for standard genome sequencing and annotation.</title>
        <authorList>
            <consortium name="The Broad Institute Genomics Platform"/>
            <consortium name="The Broad Institute Genome Sequencing Center for Infectious Disease"/>
            <person name="Wu L."/>
            <person name="Ma J."/>
        </authorList>
    </citation>
    <scope>NUCLEOTIDE SEQUENCE [LARGE SCALE GENOMIC DNA]</scope>
    <source>
        <strain evidence="3">CGMCC 4.7132</strain>
    </source>
</reference>
<feature type="signal peptide" evidence="1">
    <location>
        <begin position="1"/>
        <end position="26"/>
    </location>
</feature>
<dbReference type="Proteomes" id="UP001596004">
    <property type="component" value="Unassembled WGS sequence"/>
</dbReference>
<dbReference type="Gene3D" id="2.50.20.20">
    <property type="match status" value="1"/>
</dbReference>